<dbReference type="InterPro" id="IPR000182">
    <property type="entry name" value="GNAT_dom"/>
</dbReference>
<dbReference type="SUPFAM" id="SSF55729">
    <property type="entry name" value="Acyl-CoA N-acyltransferases (Nat)"/>
    <property type="match status" value="1"/>
</dbReference>
<sequence length="157" mass="18146">MVTLRFFKKDDFSGVNYALDEDQLRFTSTAEQALRRIEERNDHKSFAVTIIYNELPAGFFVLDFGEDKLELTDNEHSVLLRSLSVNPEMQGKGIGKEAMQKVDDFVRENFSPCNEIVLAVNQKNESAYHIYRKAGYSYDGKTRIGRSGPQYLMYRKL</sequence>
<evidence type="ECO:0000256" key="1">
    <source>
        <dbReference type="ARBA" id="ARBA00022679"/>
    </source>
</evidence>
<evidence type="ECO:0000256" key="2">
    <source>
        <dbReference type="ARBA" id="ARBA00023315"/>
    </source>
</evidence>
<dbReference type="InterPro" id="IPR016181">
    <property type="entry name" value="Acyl_CoA_acyltransferase"/>
</dbReference>
<dbReference type="EMBL" id="LJOD01000012">
    <property type="protein sequence ID" value="KPE50033.1"/>
    <property type="molecule type" value="Genomic_DNA"/>
</dbReference>
<proteinExistence type="predicted"/>
<dbReference type="InterPro" id="IPR050680">
    <property type="entry name" value="YpeA/RimI_acetyltransf"/>
</dbReference>
<dbReference type="GO" id="GO:0016747">
    <property type="term" value="F:acyltransferase activity, transferring groups other than amino-acyl groups"/>
    <property type="evidence" value="ECO:0007669"/>
    <property type="project" value="InterPro"/>
</dbReference>
<reference evidence="5" key="2">
    <citation type="submission" date="2015-09" db="EMBL/GenBank/DDBJ databases">
        <title>Draft genome sequence of a multidrug-resistant Chryseobacterium indologenes isolate from Malaysia.</title>
        <authorList>
            <person name="Yu C.Y."/>
            <person name="Ang G.Y."/>
            <person name="Chan K.-G."/>
        </authorList>
    </citation>
    <scope>NUCLEOTIDE SEQUENCE [LARGE SCALE GENOMIC DNA]</scope>
    <source>
        <strain evidence="5">CI_885</strain>
    </source>
</reference>
<reference evidence="4 5" key="1">
    <citation type="journal article" date="2015" name="Genom Data">
        <title>Draft genome sequence of a multidrug-resistant Chryseobacterium indologenes isolate from Malaysia.</title>
        <authorList>
            <person name="Yu C.Y."/>
            <person name="Ang G.Y."/>
            <person name="Cheng H.J."/>
            <person name="Cheong Y.M."/>
            <person name="Yin W.F."/>
            <person name="Chan K.G."/>
        </authorList>
    </citation>
    <scope>NUCLEOTIDE SEQUENCE [LARGE SCALE GENOMIC DNA]</scope>
    <source>
        <strain evidence="4 5">CI_885</strain>
    </source>
</reference>
<dbReference type="AlphaFoldDB" id="A0A0N0IUX6"/>
<name>A0A0N0IUX6_CHRID</name>
<dbReference type="PATRIC" id="fig|253.9.peg.1210"/>
<dbReference type="PROSITE" id="PS51186">
    <property type="entry name" value="GNAT"/>
    <property type="match status" value="1"/>
</dbReference>
<protein>
    <submittedName>
        <fullName evidence="4">GNAT family acetyltransferase</fullName>
    </submittedName>
</protein>
<feature type="domain" description="N-acetyltransferase" evidence="3">
    <location>
        <begin position="2"/>
        <end position="157"/>
    </location>
</feature>
<gene>
    <name evidence="4" type="ORF">AOB46_16350</name>
</gene>
<dbReference type="Proteomes" id="UP000037953">
    <property type="component" value="Unassembled WGS sequence"/>
</dbReference>
<dbReference type="CDD" id="cd04301">
    <property type="entry name" value="NAT_SF"/>
    <property type="match status" value="1"/>
</dbReference>
<accession>A0A0N0IUX6</accession>
<dbReference type="OrthoDB" id="66776at2"/>
<dbReference type="Gene3D" id="3.40.630.30">
    <property type="match status" value="1"/>
</dbReference>
<evidence type="ECO:0000259" key="3">
    <source>
        <dbReference type="PROSITE" id="PS51186"/>
    </source>
</evidence>
<evidence type="ECO:0000313" key="4">
    <source>
        <dbReference type="EMBL" id="KPE50033.1"/>
    </source>
</evidence>
<keyword evidence="2" id="KW-0012">Acyltransferase</keyword>
<dbReference type="Pfam" id="PF00583">
    <property type="entry name" value="Acetyltransf_1"/>
    <property type="match status" value="1"/>
</dbReference>
<evidence type="ECO:0000313" key="5">
    <source>
        <dbReference type="Proteomes" id="UP000037953"/>
    </source>
</evidence>
<keyword evidence="1 4" id="KW-0808">Transferase</keyword>
<dbReference type="PANTHER" id="PTHR43420">
    <property type="entry name" value="ACETYLTRANSFERASE"/>
    <property type="match status" value="1"/>
</dbReference>
<dbReference type="RefSeq" id="WP_062701322.1">
    <property type="nucleotide sequence ID" value="NZ_LJOD01000012.1"/>
</dbReference>
<organism evidence="4 5">
    <name type="scientific">Chryseobacterium indologenes</name>
    <name type="common">Flavobacterium indologenes</name>
    <dbReference type="NCBI Taxonomy" id="253"/>
    <lineage>
        <taxon>Bacteria</taxon>
        <taxon>Pseudomonadati</taxon>
        <taxon>Bacteroidota</taxon>
        <taxon>Flavobacteriia</taxon>
        <taxon>Flavobacteriales</taxon>
        <taxon>Weeksellaceae</taxon>
        <taxon>Chryseobacterium group</taxon>
        <taxon>Chryseobacterium</taxon>
    </lineage>
</organism>
<comment type="caution">
    <text evidence="4">The sequence shown here is derived from an EMBL/GenBank/DDBJ whole genome shotgun (WGS) entry which is preliminary data.</text>
</comment>